<dbReference type="InterPro" id="IPR050685">
    <property type="entry name" value="LDLR"/>
</dbReference>
<dbReference type="InterPro" id="IPR036116">
    <property type="entry name" value="FN3_sf"/>
</dbReference>
<evidence type="ECO:0000256" key="1">
    <source>
        <dbReference type="ARBA" id="ARBA00004167"/>
    </source>
</evidence>
<dbReference type="SUPFAM" id="SSF49265">
    <property type="entry name" value="Fibronectin type III"/>
    <property type="match status" value="2"/>
</dbReference>
<evidence type="ECO:0000256" key="10">
    <source>
        <dbReference type="ARBA" id="ARBA00023180"/>
    </source>
</evidence>
<dbReference type="InterPro" id="IPR036055">
    <property type="entry name" value="LDL_receptor-like_sf"/>
</dbReference>
<dbReference type="PROSITE" id="PS50068">
    <property type="entry name" value="LDLRA_2"/>
    <property type="match status" value="5"/>
</dbReference>
<evidence type="ECO:0000256" key="11">
    <source>
        <dbReference type="PROSITE-ProRule" id="PRU00124"/>
    </source>
</evidence>
<comment type="subcellular location">
    <subcellularLocation>
        <location evidence="2">Endomembrane system</location>
    </subcellularLocation>
    <subcellularLocation>
        <location evidence="1">Membrane</location>
        <topology evidence="1">Single-pass membrane protein</topology>
    </subcellularLocation>
</comment>
<protein>
    <submittedName>
        <fullName evidence="14">Sortilin-related receptor</fullName>
    </submittedName>
</protein>
<evidence type="ECO:0000256" key="4">
    <source>
        <dbReference type="ARBA" id="ARBA00022729"/>
    </source>
</evidence>
<evidence type="ECO:0000256" key="9">
    <source>
        <dbReference type="ARBA" id="ARBA00023170"/>
    </source>
</evidence>
<keyword evidence="15" id="KW-1185">Reference proteome</keyword>
<evidence type="ECO:0000256" key="12">
    <source>
        <dbReference type="SAM" id="Phobius"/>
    </source>
</evidence>
<feature type="disulfide bond" evidence="11">
    <location>
        <begin position="182"/>
        <end position="200"/>
    </location>
</feature>
<gene>
    <name evidence="14" type="ORF">C7M84_015500</name>
</gene>
<feature type="disulfide bond" evidence="11">
    <location>
        <begin position="317"/>
        <end position="329"/>
    </location>
</feature>
<accession>A0A3R7LWM3</accession>
<dbReference type="PROSITE" id="PS50853">
    <property type="entry name" value="FN3"/>
    <property type="match status" value="4"/>
</dbReference>
<dbReference type="InterPro" id="IPR002172">
    <property type="entry name" value="LDrepeatLR_classA_rpt"/>
</dbReference>
<reference evidence="14 15" key="2">
    <citation type="submission" date="2019-01" db="EMBL/GenBank/DDBJ databases">
        <title>The decoding of complex shrimp genome reveals the adaptation for benthos swimmer, frequently molting mechanism and breeding impact on genome.</title>
        <authorList>
            <person name="Sun Y."/>
            <person name="Gao Y."/>
            <person name="Yu Y."/>
        </authorList>
    </citation>
    <scope>NUCLEOTIDE SEQUENCE [LARGE SCALE GENOMIC DNA]</scope>
    <source>
        <tissue evidence="14">Muscle</tissue>
    </source>
</reference>
<dbReference type="EMBL" id="QCYY01002929">
    <property type="protein sequence ID" value="ROT66469.1"/>
    <property type="molecule type" value="Genomic_DNA"/>
</dbReference>
<dbReference type="Gene3D" id="2.60.40.10">
    <property type="entry name" value="Immunoglobulins"/>
    <property type="match status" value="4"/>
</dbReference>
<dbReference type="GO" id="GO:0012505">
    <property type="term" value="C:endomembrane system"/>
    <property type="evidence" value="ECO:0007669"/>
    <property type="project" value="UniProtKB-SubCell"/>
</dbReference>
<keyword evidence="10" id="KW-0325">Glycoprotein</keyword>
<feature type="disulfide bond" evidence="11">
    <location>
        <begin position="231"/>
        <end position="243"/>
    </location>
</feature>
<dbReference type="AlphaFoldDB" id="A0A3R7LWM3"/>
<evidence type="ECO:0000256" key="7">
    <source>
        <dbReference type="ARBA" id="ARBA00023136"/>
    </source>
</evidence>
<feature type="disulfide bond" evidence="11">
    <location>
        <begin position="238"/>
        <end position="256"/>
    </location>
</feature>
<keyword evidence="5" id="KW-0677">Repeat</keyword>
<evidence type="ECO:0000256" key="8">
    <source>
        <dbReference type="ARBA" id="ARBA00023157"/>
    </source>
</evidence>
<evidence type="ECO:0000313" key="14">
    <source>
        <dbReference type="EMBL" id="ROT66469.1"/>
    </source>
</evidence>
<dbReference type="CDD" id="cd00063">
    <property type="entry name" value="FN3"/>
    <property type="match status" value="4"/>
</dbReference>
<dbReference type="FunFam" id="4.10.400.10:FF:000045">
    <property type="entry name" value="Low-density lipoprotein receptor-related protein 2"/>
    <property type="match status" value="1"/>
</dbReference>
<feature type="domain" description="Fibronectin type-III" evidence="13">
    <location>
        <begin position="549"/>
        <end position="637"/>
    </location>
</feature>
<dbReference type="PRINTS" id="PR00261">
    <property type="entry name" value="LDLRECEPTOR"/>
</dbReference>
<keyword evidence="3 12" id="KW-0812">Transmembrane</keyword>
<keyword evidence="6 12" id="KW-1133">Transmembrane helix</keyword>
<dbReference type="InterPro" id="IPR013783">
    <property type="entry name" value="Ig-like_fold"/>
</dbReference>
<dbReference type="Pfam" id="PF00041">
    <property type="entry name" value="fn3"/>
    <property type="match status" value="2"/>
</dbReference>
<dbReference type="Gene3D" id="4.10.1220.10">
    <property type="entry name" value="EGF-type module"/>
    <property type="match status" value="1"/>
</dbReference>
<dbReference type="SMART" id="SM00060">
    <property type="entry name" value="FN3"/>
    <property type="match status" value="5"/>
</dbReference>
<keyword evidence="8 11" id="KW-1015">Disulfide bond</keyword>
<feature type="disulfide bond" evidence="11">
    <location>
        <begin position="175"/>
        <end position="187"/>
    </location>
</feature>
<dbReference type="Gene3D" id="4.10.400.10">
    <property type="entry name" value="Low-density Lipoprotein Receptor"/>
    <property type="match status" value="4"/>
</dbReference>
<dbReference type="GO" id="GO:0016192">
    <property type="term" value="P:vesicle-mediated transport"/>
    <property type="evidence" value="ECO:0007669"/>
    <property type="project" value="UniProtKB-ARBA"/>
</dbReference>
<evidence type="ECO:0000256" key="5">
    <source>
        <dbReference type="ARBA" id="ARBA00022737"/>
    </source>
</evidence>
<dbReference type="CDD" id="cd00112">
    <property type="entry name" value="LDLa"/>
    <property type="match status" value="5"/>
</dbReference>
<feature type="disulfide bond" evidence="11">
    <location>
        <begin position="336"/>
        <end position="351"/>
    </location>
</feature>
<dbReference type="Proteomes" id="UP000283509">
    <property type="component" value="Unassembled WGS sequence"/>
</dbReference>
<reference evidence="14 15" key="1">
    <citation type="submission" date="2018-04" db="EMBL/GenBank/DDBJ databases">
        <authorList>
            <person name="Zhang X."/>
            <person name="Yuan J."/>
            <person name="Li F."/>
            <person name="Xiang J."/>
        </authorList>
    </citation>
    <scope>NUCLEOTIDE SEQUENCE [LARGE SCALE GENOMIC DNA]</scope>
    <source>
        <tissue evidence="14">Muscle</tissue>
    </source>
</reference>
<name>A0A3R7LWM3_PENVA</name>
<dbReference type="OrthoDB" id="443634at2759"/>
<keyword evidence="7 12" id="KW-0472">Membrane</keyword>
<feature type="domain" description="Fibronectin type-III" evidence="13">
    <location>
        <begin position="454"/>
        <end position="548"/>
    </location>
</feature>
<evidence type="ECO:0000256" key="3">
    <source>
        <dbReference type="ARBA" id="ARBA00022692"/>
    </source>
</evidence>
<feature type="domain" description="Fibronectin type-III" evidence="13">
    <location>
        <begin position="640"/>
        <end position="736"/>
    </location>
</feature>
<evidence type="ECO:0000313" key="15">
    <source>
        <dbReference type="Proteomes" id="UP000283509"/>
    </source>
</evidence>
<evidence type="ECO:0000256" key="6">
    <source>
        <dbReference type="ARBA" id="ARBA00022989"/>
    </source>
</evidence>
<feature type="domain" description="Fibronectin type-III" evidence="13">
    <location>
        <begin position="359"/>
        <end position="453"/>
    </location>
</feature>
<sequence length="1015" mass="111929">MGRNVATNHVNHHPGSVKTASVSLRAGAVTSTTTVVTTQTRMVASMSYARKTLSSVPMAGALNPTGDATWKTIAAMDLMKLIAPHQQSQDAELHYVFPSKEQTHAVRSDGRCAEELLALYGRAGEGLTVRLTWVCDGESDCQDGSDETNCENVTTSTIEPLVPTEPSFPTANQSCSALMFLCENMRCIPFWWKCDGLDDCGDGSDEEGCAMPHVNVTVIKPATPVPRPSTCPLDQFQCSSGECIWETWVCDKDNDCPDGEDEKNCHQFNTCSLESEFKCRYSGGCISSGLRCDSKEDCADGSDEEGCQSVKPEVTKCPDGFFVCDGGSCLELFKRCNGKQDCVDLSDEKNCSTDKQAYQVTDLTVTELTNVSVSVNWSVNAPGNIEYQPSIIVKAALGNHNAWLNKTWTDNTTYTFSGLEPYTEYIVKVYIREKNTTKIFPPSKTKIIHTEQGIPSPPFNVEAEQIGYGVVISWMPPIHPNGPITMYHVYMFPPNPAREHQILGNVTNFTVPSAYLKNGSYVWVTVTNEAYTSAASERKKVEVQTTETQVAIVVNSVNSTSAIISWDAVVGAEGYMVTHNQPENKLLSGNVIENTTTNQVHVRGLAPGQTYFFKVTPFKDKVLWPVSGIEVRTPGDALKEVTSLQVQVVKDIGTAVKLTWSDPPYKTRKIAWDYRVVWGKSPSELKNGKNVRLTNTTSFMIDKLDACETYHIAVMLGGPMGIGPATVKQVQTLADPLSPPKNLKAQRTSHDNKTMVITWEPACRQLLEQKLQYLLTVRDVLFNKTSYYELPSKKTMNQTHTIESHWGGKYLITVQNSQPDARPTPPVVINGPMIPPPYELTYNPSDNSFFWKRSRNFPQEMANQTSSYVLYISKNMNMSDATAHPCSTPPVKVDSLSPGVIYFATVAFKDVDGYLSPQSHSIRLEKPIGDKIVLSQGSVVGVGISVFLVVIALIVVVGVLGVRHRRLARSFLTFANTHYDRSQGTTLITTDHNLDEDDDSPMIRGFSDDEPLVIA</sequence>
<dbReference type="InterPro" id="IPR023415">
    <property type="entry name" value="LDLR_class-A_CS"/>
</dbReference>
<evidence type="ECO:0000256" key="2">
    <source>
        <dbReference type="ARBA" id="ARBA00004308"/>
    </source>
</evidence>
<evidence type="ECO:0000259" key="13">
    <source>
        <dbReference type="PROSITE" id="PS50853"/>
    </source>
</evidence>
<dbReference type="SMART" id="SM00192">
    <property type="entry name" value="LDLa"/>
    <property type="match status" value="5"/>
</dbReference>
<feature type="disulfide bond" evidence="11">
    <location>
        <begin position="194"/>
        <end position="209"/>
    </location>
</feature>
<organism evidence="14 15">
    <name type="scientific">Penaeus vannamei</name>
    <name type="common">Whiteleg shrimp</name>
    <name type="synonym">Litopenaeus vannamei</name>
    <dbReference type="NCBI Taxonomy" id="6689"/>
    <lineage>
        <taxon>Eukaryota</taxon>
        <taxon>Metazoa</taxon>
        <taxon>Ecdysozoa</taxon>
        <taxon>Arthropoda</taxon>
        <taxon>Crustacea</taxon>
        <taxon>Multicrustacea</taxon>
        <taxon>Malacostraca</taxon>
        <taxon>Eumalacostraca</taxon>
        <taxon>Eucarida</taxon>
        <taxon>Decapoda</taxon>
        <taxon>Dendrobranchiata</taxon>
        <taxon>Penaeoidea</taxon>
        <taxon>Penaeidae</taxon>
        <taxon>Penaeus</taxon>
    </lineage>
</organism>
<feature type="disulfide bond" evidence="11">
    <location>
        <begin position="135"/>
        <end position="150"/>
    </location>
</feature>
<dbReference type="SUPFAM" id="SSF57424">
    <property type="entry name" value="LDL receptor-like module"/>
    <property type="match status" value="5"/>
</dbReference>
<feature type="disulfide bond" evidence="11">
    <location>
        <begin position="292"/>
        <end position="307"/>
    </location>
</feature>
<dbReference type="GO" id="GO:0005886">
    <property type="term" value="C:plasma membrane"/>
    <property type="evidence" value="ECO:0007669"/>
    <property type="project" value="TreeGrafter"/>
</dbReference>
<feature type="transmembrane region" description="Helical" evidence="12">
    <location>
        <begin position="939"/>
        <end position="962"/>
    </location>
</feature>
<dbReference type="Pfam" id="PF00057">
    <property type="entry name" value="Ldl_recept_a"/>
    <property type="match status" value="5"/>
</dbReference>
<dbReference type="PANTHER" id="PTHR24270">
    <property type="entry name" value="LOW-DENSITY LIPOPROTEIN RECEPTOR-RELATED"/>
    <property type="match status" value="1"/>
</dbReference>
<dbReference type="FunFam" id="4.10.400.10:FF:000034">
    <property type="entry name" value="Low-density lipoprotein receptor-related protein 2"/>
    <property type="match status" value="1"/>
</dbReference>
<feature type="disulfide bond" evidence="11">
    <location>
        <begin position="324"/>
        <end position="342"/>
    </location>
</feature>
<feature type="disulfide bond" evidence="11">
    <location>
        <begin position="250"/>
        <end position="265"/>
    </location>
</feature>
<dbReference type="STRING" id="6689.A0A3R7LWM3"/>
<dbReference type="PROSITE" id="PS01209">
    <property type="entry name" value="LDLRA_1"/>
    <property type="match status" value="2"/>
</dbReference>
<proteinExistence type="predicted"/>
<keyword evidence="4" id="KW-0732">Signal</keyword>
<keyword evidence="9 14" id="KW-0675">Receptor</keyword>
<comment type="caution">
    <text evidence="11">Lacks conserved residue(s) required for the propagation of feature annotation.</text>
</comment>
<dbReference type="InterPro" id="IPR003961">
    <property type="entry name" value="FN3_dom"/>
</dbReference>
<comment type="caution">
    <text evidence="14">The sequence shown here is derived from an EMBL/GenBank/DDBJ whole genome shotgun (WGS) entry which is preliminary data.</text>
</comment>